<comment type="PTM">
    <text evidence="15">Phosphorylated.</text>
</comment>
<comment type="catalytic activity">
    <reaction evidence="13 15 16">
        <text>ATP + H2O = ADP + phosphate + H(+)</text>
        <dbReference type="Rhea" id="RHEA:13065"/>
        <dbReference type="ChEBI" id="CHEBI:15377"/>
        <dbReference type="ChEBI" id="CHEBI:15378"/>
        <dbReference type="ChEBI" id="CHEBI:30616"/>
        <dbReference type="ChEBI" id="CHEBI:43474"/>
        <dbReference type="ChEBI" id="CHEBI:456216"/>
        <dbReference type="EC" id="5.6.2.4"/>
    </reaction>
</comment>
<comment type="PTM">
    <text evidence="15">Sumoylated.</text>
</comment>
<comment type="subunit">
    <text evidence="15">Can form hexamers. Interacts with E2 protein; this interaction increases E1 DNA binding specificity. Interacts with host DNA polymerase subunit POLA2. Interacts with host single stranded DNA-binding protein RPA1. Interacts with host TOP1; this interaction stimulates the enzymatic activity of TOP1.</text>
</comment>
<keyword evidence="5 15" id="KW-0235">DNA replication</keyword>
<evidence type="ECO:0000256" key="13">
    <source>
        <dbReference type="ARBA" id="ARBA00048988"/>
    </source>
</evidence>
<dbReference type="InterPro" id="IPR027417">
    <property type="entry name" value="P-loop_NTPase"/>
</dbReference>
<evidence type="ECO:0000256" key="1">
    <source>
        <dbReference type="ARBA" id="ARBA00004147"/>
    </source>
</evidence>
<dbReference type="GO" id="GO:0003677">
    <property type="term" value="F:DNA binding"/>
    <property type="evidence" value="ECO:0007669"/>
    <property type="project" value="UniProtKB-UniRule"/>
</dbReference>
<comment type="catalytic activity">
    <reaction evidence="12 15">
        <text>Couples ATP hydrolysis with the unwinding of duplex DNA by translocating in the 3'-5' direction.</text>
        <dbReference type="EC" id="5.6.2.4"/>
    </reaction>
</comment>
<feature type="compositionally biased region" description="Polar residues" evidence="17">
    <location>
        <begin position="141"/>
        <end position="162"/>
    </location>
</feature>
<evidence type="ECO:0000313" key="19">
    <source>
        <dbReference type="EMBL" id="CAD1807074.1"/>
    </source>
</evidence>
<dbReference type="InterPro" id="IPR014015">
    <property type="entry name" value="Helicase_SF3_DNA-vir"/>
</dbReference>
<keyword evidence="4 15" id="KW-1048">Host nucleus</keyword>
<comment type="similarity">
    <text evidence="15 16">Belongs to the papillomaviridae E1 protein family.</text>
</comment>
<dbReference type="GO" id="GO:0042025">
    <property type="term" value="C:host cell nucleus"/>
    <property type="evidence" value="ECO:0007669"/>
    <property type="project" value="UniProtKB-SubCell"/>
</dbReference>
<feature type="domain" description="SF3 helicase" evidence="18">
    <location>
        <begin position="436"/>
        <end position="586"/>
    </location>
</feature>
<gene>
    <name evidence="15 19" type="primary">E1</name>
</gene>
<reference evidence="19" key="1">
    <citation type="submission" date="2020-07" db="EMBL/GenBank/DDBJ databases">
        <authorList>
            <person name="Wienecke-Baldacchino K A."/>
        </authorList>
    </citation>
    <scope>NUCLEOTIDE SEQUENCE</scope>
    <source>
        <strain evidence="19">LNS2411849_HPV67</strain>
    </source>
</reference>
<dbReference type="Pfam" id="PF00519">
    <property type="entry name" value="PPV_E1_C"/>
    <property type="match status" value="1"/>
</dbReference>
<keyword evidence="2 15" id="KW-0244">Early protein</keyword>
<protein>
    <recommendedName>
        <fullName evidence="15 16">Replication protein E1</fullName>
        <ecNumber evidence="15 16">5.6.2.4</ecNumber>
    </recommendedName>
    <alternativeName>
        <fullName evidence="15">ATP-dependent helicase E1</fullName>
    </alternativeName>
    <alternativeName>
        <fullName evidence="15">DNA 3'-5' helicase E1</fullName>
    </alternativeName>
</protein>
<dbReference type="InterPro" id="IPR014000">
    <property type="entry name" value="PPV_DNA_helicase_E1_N"/>
</dbReference>
<dbReference type="InterPro" id="IPR046935">
    <property type="entry name" value="PPV_E1_DBD_sf"/>
</dbReference>
<comment type="function">
    <text evidence="14 15">ATP-dependent DNA 3'-5' helicase required for initiation of viral DNA replication. It forms a complex with the viral E2 protein. The E1-E2 complex binds to the replication origin which contains binding sites for both proteins. During the initial step, a dimer of E1 interacts with a dimer of protein E2 leading to a complex that binds the viral origin of replication with high specificity. Then, a second dimer of E1 displaces the E2 dimer in an ATP-dependent manner to form the E1 tetramer. Following this, two E1 monomers are added to each half of the site, which results in the formation of two E1 trimers on the viral ori. Subsequently, two hexamers will be created. The double hexamer acts as a bi-directional helicase machinery and unwinds the viral DNA and then recruits the host DNA polymerase to start replication.</text>
</comment>
<dbReference type="InterPro" id="IPR046832">
    <property type="entry name" value="PPV_E1_DBD"/>
</dbReference>
<evidence type="ECO:0000256" key="8">
    <source>
        <dbReference type="ARBA" id="ARBA00022806"/>
    </source>
</evidence>
<comment type="subcellular location">
    <subcellularLocation>
        <location evidence="1 15">Host nucleus</location>
    </subcellularLocation>
</comment>
<keyword evidence="6 15" id="KW-0547">Nucleotide-binding</keyword>
<dbReference type="InterPro" id="IPR001177">
    <property type="entry name" value="PPV_DNA_helicase_E1_C"/>
</dbReference>
<evidence type="ECO:0000256" key="14">
    <source>
        <dbReference type="ARBA" id="ARBA00093297"/>
    </source>
</evidence>
<comment type="caution">
    <text evidence="15">Lacks conserved residue(s) required for the propagation of feature annotation.</text>
</comment>
<keyword evidence="9 15" id="KW-0067">ATP-binding</keyword>
<dbReference type="GO" id="GO:0005524">
    <property type="term" value="F:ATP binding"/>
    <property type="evidence" value="ECO:0007669"/>
    <property type="project" value="UniProtKB-UniRule"/>
</dbReference>
<feature type="region of interest" description="Disordered" evidence="17">
    <location>
        <begin position="26"/>
        <end position="45"/>
    </location>
</feature>
<feature type="region of interest" description="Disordered" evidence="17">
    <location>
        <begin position="139"/>
        <end position="172"/>
    </location>
</feature>
<evidence type="ECO:0000256" key="15">
    <source>
        <dbReference type="HAMAP-Rule" id="MF_04000"/>
    </source>
</evidence>
<keyword evidence="3 15" id="KW-0597">Phosphoprotein</keyword>
<dbReference type="PIRSF" id="PIRSF003383">
    <property type="entry name" value="Rep_E1_papillomaV"/>
    <property type="match status" value="1"/>
</dbReference>
<proteinExistence type="inferred from homology"/>
<name>A0A7G2A3A7_HPV67</name>
<evidence type="ECO:0000256" key="3">
    <source>
        <dbReference type="ARBA" id="ARBA00022553"/>
    </source>
</evidence>
<dbReference type="Gene3D" id="1.10.10.510">
    <property type="entry name" value="Zinc finger, large T-antigen D1 domain"/>
    <property type="match status" value="1"/>
</dbReference>
<dbReference type="PROSITE" id="PS51206">
    <property type="entry name" value="SF3_HELICASE_1"/>
    <property type="match status" value="1"/>
</dbReference>
<evidence type="ECO:0000256" key="9">
    <source>
        <dbReference type="ARBA" id="ARBA00022840"/>
    </source>
</evidence>
<dbReference type="Gene3D" id="3.40.50.300">
    <property type="entry name" value="P-loop containing nucleotide triphosphate hydrolases"/>
    <property type="match status" value="1"/>
</dbReference>
<dbReference type="EC" id="5.6.2.4" evidence="15 16"/>
<evidence type="ECO:0000256" key="5">
    <source>
        <dbReference type="ARBA" id="ARBA00022705"/>
    </source>
</evidence>
<feature type="compositionally biased region" description="Low complexity" evidence="17">
    <location>
        <begin position="163"/>
        <end position="172"/>
    </location>
</feature>
<organismHost>
    <name type="scientific">Homo sapiens</name>
    <name type="common">Human</name>
    <dbReference type="NCBI Taxonomy" id="9606"/>
</organismHost>
<dbReference type="Pfam" id="PF20450">
    <property type="entry name" value="PPV_E1_DBD"/>
    <property type="match status" value="1"/>
</dbReference>
<keyword evidence="15" id="KW-0832">Ubl conjugation</keyword>
<evidence type="ECO:0000256" key="12">
    <source>
        <dbReference type="ARBA" id="ARBA00034617"/>
    </source>
</evidence>
<keyword evidence="15" id="KW-1017">Isopeptide bond</keyword>
<evidence type="ECO:0000256" key="17">
    <source>
        <dbReference type="SAM" id="MobiDB-lite"/>
    </source>
</evidence>
<feature type="region of interest" description="DNA-binding region" evidence="15">
    <location>
        <begin position="171"/>
        <end position="337"/>
    </location>
</feature>
<comment type="function">
    <text evidence="16">ATP-dependent DNA helicase required for initiation of viral DNA replication. It forms a complex with the viral E2 protein. The E1-E2 complex binds to the replication origin which contains binding sites for both proteins.</text>
</comment>
<dbReference type="Gene3D" id="3.40.1310.10">
    <property type="match status" value="1"/>
</dbReference>
<dbReference type="Pfam" id="PF00524">
    <property type="entry name" value="PPV_E1_N"/>
    <property type="match status" value="1"/>
</dbReference>
<keyword evidence="8 15" id="KW-0347">Helicase</keyword>
<feature type="short sequence motif" description="Nuclear localization signal" evidence="15">
    <location>
        <begin position="86"/>
        <end position="88"/>
    </location>
</feature>
<dbReference type="HAMAP" id="MF_04000">
    <property type="entry name" value="PPV_E1"/>
    <property type="match status" value="1"/>
</dbReference>
<evidence type="ECO:0000256" key="10">
    <source>
        <dbReference type="ARBA" id="ARBA00023125"/>
    </source>
</evidence>
<dbReference type="SUPFAM" id="SSF55464">
    <property type="entry name" value="Origin of replication-binding domain, RBD-like"/>
    <property type="match status" value="1"/>
</dbReference>
<dbReference type="SUPFAM" id="SSF52540">
    <property type="entry name" value="P-loop containing nucleoside triphosphate hydrolases"/>
    <property type="match status" value="1"/>
</dbReference>
<sequence>MEDPEGTDGEQGGCTGWFSVEAIIEKRTGDKVSEDEDEDASDTGSDLIGFIDDTHIENIQADTQAARALFNLQEEEDDLNAVSALKRKFTGIQTCGGNSNGIENQACTAAKRRAYDIEDSGYGNTEVETQETMVQVEGQNGDMQCSSQCSTGASSTGNSVDMQSESNSSQEQSMPLQTVENIMHVNNIKATLMHKFKEAYGVTFTQLIRPFKSDRTSCTDWCVTAFGITPSVAESLKVLIKPQTLYTHLQCLTCDRGIIILLLARFKCAKNRLTVSKLMSNLLSIPETHMIIEPPKIRSTTCALYWFRTGMSNISEVSGQTPEWIERLTVLQHSFDDTIFDLGEMVQWAYDNEITDDSEIAYQYAMLADVNSNAAAFLKSNSQAKIVKDCGTMCRHYKRAEKRKMTIGQWIQARCEKVNDGGDWRTIVKLLRYQNVEFTQFLATFKQFLKGIPKKSCMVICGPPNTGKTYFAMSLIHFLKGCVISYVNSKSHFWLQPLSDAKIGMIDDVTAICWTYIDDYLRNALDGNDISIDVKHKALVQLKCPPLLLTSNIDVATDSRWPFLHSRVAVFRFNNPFPFDENGNPVYNLNDENWKSFFSRTWCQLDLIEEEDKENHGGNFNTFKCSAGENSRCIRS</sequence>
<accession>A0A7G2A3A7</accession>
<dbReference type="InterPro" id="IPR037102">
    <property type="entry name" value="Znf_lg_T-Ag_D1_dom_sf"/>
</dbReference>
<feature type="cross-link" description="Glycyl lysine isopeptide (Lys-Gly) (interchain with G-Cter in SUMO)" evidence="15">
    <location>
        <position position="543"/>
    </location>
</feature>
<evidence type="ECO:0000256" key="4">
    <source>
        <dbReference type="ARBA" id="ARBA00022562"/>
    </source>
</evidence>
<dbReference type="InterPro" id="IPR016393">
    <property type="entry name" value="Rep_E1_papillomaV"/>
</dbReference>
<evidence type="ECO:0000256" key="16">
    <source>
        <dbReference type="PIRNR" id="PIRNR003383"/>
    </source>
</evidence>
<keyword evidence="7 15" id="KW-0378">Hydrolase</keyword>
<evidence type="ECO:0000256" key="2">
    <source>
        <dbReference type="ARBA" id="ARBA00022518"/>
    </source>
</evidence>
<evidence type="ECO:0000256" key="11">
    <source>
        <dbReference type="ARBA" id="ARBA00023235"/>
    </source>
</evidence>
<evidence type="ECO:0000256" key="6">
    <source>
        <dbReference type="ARBA" id="ARBA00022741"/>
    </source>
</evidence>
<dbReference type="GO" id="GO:0006260">
    <property type="term" value="P:DNA replication"/>
    <property type="evidence" value="ECO:0007669"/>
    <property type="project" value="UniProtKB-UniRule"/>
</dbReference>
<evidence type="ECO:0000259" key="18">
    <source>
        <dbReference type="PROSITE" id="PS51206"/>
    </source>
</evidence>
<keyword evidence="11 15" id="KW-0413">Isomerase</keyword>
<organism evidence="19">
    <name type="scientific">Human papillomavirus 67</name>
    <dbReference type="NCBI Taxonomy" id="37120"/>
    <lineage>
        <taxon>Viruses</taxon>
        <taxon>Monodnaviria</taxon>
        <taxon>Shotokuvirae</taxon>
        <taxon>Cossaviricota</taxon>
        <taxon>Papovaviricetes</taxon>
        <taxon>Zurhausenvirales</taxon>
        <taxon>Papillomaviridae</taxon>
        <taxon>Firstpapillomavirinae</taxon>
        <taxon>Alphapapillomavirus</taxon>
        <taxon>Alphapapillomavirus 9</taxon>
    </lineage>
</organism>
<dbReference type="GO" id="GO:0016817">
    <property type="term" value="F:hydrolase activity, acting on acid anhydrides"/>
    <property type="evidence" value="ECO:0007669"/>
    <property type="project" value="InterPro"/>
</dbReference>
<dbReference type="EMBL" id="LR861847">
    <property type="protein sequence ID" value="CAD1807074.1"/>
    <property type="molecule type" value="Genomic_DNA"/>
</dbReference>
<dbReference type="GO" id="GO:0043138">
    <property type="term" value="F:3'-5' DNA helicase activity"/>
    <property type="evidence" value="ECO:0007669"/>
    <property type="project" value="UniProtKB-UniRule"/>
</dbReference>
<keyword evidence="10 15" id="KW-0238">DNA-binding</keyword>
<evidence type="ECO:0000256" key="7">
    <source>
        <dbReference type="ARBA" id="ARBA00022801"/>
    </source>
</evidence>